<evidence type="ECO:0000313" key="1">
    <source>
        <dbReference type="EMBL" id="KAK2555805.1"/>
    </source>
</evidence>
<gene>
    <name evidence="1" type="ORF">P5673_022415</name>
</gene>
<comment type="caution">
    <text evidence="1">The sequence shown here is derived from an EMBL/GenBank/DDBJ whole genome shotgun (WGS) entry which is preliminary data.</text>
</comment>
<protein>
    <submittedName>
        <fullName evidence="1">Uncharacterized protein</fullName>
    </submittedName>
</protein>
<evidence type="ECO:0000313" key="2">
    <source>
        <dbReference type="Proteomes" id="UP001249851"/>
    </source>
</evidence>
<accession>A0AAD9Q7L0</accession>
<keyword evidence="2" id="KW-1185">Reference proteome</keyword>
<dbReference type="AlphaFoldDB" id="A0AAD9Q7L0"/>
<sequence>MIEKTINQLGVVIKECKQVETQAEENEKEQHDTQLRINQQHSIYDNGSPLPNIYRKRILDLHH</sequence>
<reference evidence="1" key="2">
    <citation type="journal article" date="2023" name="Science">
        <title>Genomic signatures of disease resistance in endangered staghorn corals.</title>
        <authorList>
            <person name="Vollmer S.V."/>
            <person name="Selwyn J.D."/>
            <person name="Despard B.A."/>
            <person name="Roesel C.L."/>
        </authorList>
    </citation>
    <scope>NUCLEOTIDE SEQUENCE</scope>
    <source>
        <strain evidence="1">K2</strain>
    </source>
</reference>
<dbReference type="EMBL" id="JARQWQ010000060">
    <property type="protein sequence ID" value="KAK2555805.1"/>
    <property type="molecule type" value="Genomic_DNA"/>
</dbReference>
<reference evidence="1" key="1">
    <citation type="journal article" date="2023" name="G3 (Bethesda)">
        <title>Whole genome assembly and annotation of the endangered Caribbean coral Acropora cervicornis.</title>
        <authorList>
            <person name="Selwyn J.D."/>
            <person name="Vollmer S.V."/>
        </authorList>
    </citation>
    <scope>NUCLEOTIDE SEQUENCE</scope>
    <source>
        <strain evidence="1">K2</strain>
    </source>
</reference>
<proteinExistence type="predicted"/>
<dbReference type="InterPro" id="IPR036388">
    <property type="entry name" value="WH-like_DNA-bd_sf"/>
</dbReference>
<organism evidence="1 2">
    <name type="scientific">Acropora cervicornis</name>
    <name type="common">Staghorn coral</name>
    <dbReference type="NCBI Taxonomy" id="6130"/>
    <lineage>
        <taxon>Eukaryota</taxon>
        <taxon>Metazoa</taxon>
        <taxon>Cnidaria</taxon>
        <taxon>Anthozoa</taxon>
        <taxon>Hexacorallia</taxon>
        <taxon>Scleractinia</taxon>
        <taxon>Astrocoeniina</taxon>
        <taxon>Acroporidae</taxon>
        <taxon>Acropora</taxon>
    </lineage>
</organism>
<dbReference type="Proteomes" id="UP001249851">
    <property type="component" value="Unassembled WGS sequence"/>
</dbReference>
<dbReference type="Gene3D" id="1.10.10.10">
    <property type="entry name" value="Winged helix-like DNA-binding domain superfamily/Winged helix DNA-binding domain"/>
    <property type="match status" value="1"/>
</dbReference>
<name>A0AAD9Q7L0_ACRCE</name>